<comment type="caution">
    <text evidence="8">The sequence shown here is derived from an EMBL/GenBank/DDBJ whole genome shotgun (WGS) entry which is preliminary data.</text>
</comment>
<evidence type="ECO:0000256" key="1">
    <source>
        <dbReference type="ARBA" id="ARBA00004651"/>
    </source>
</evidence>
<evidence type="ECO:0000256" key="4">
    <source>
        <dbReference type="ARBA" id="ARBA00022989"/>
    </source>
</evidence>
<dbReference type="AlphaFoldDB" id="A0A1J5FW50"/>
<accession>A0A1J5FW50</accession>
<keyword evidence="5 6" id="KW-0472">Membrane</keyword>
<keyword evidence="4 6" id="KW-1133">Transmembrane helix</keyword>
<name>A0A1J5FW50_9BACT</name>
<dbReference type="PANTHER" id="PTHR42709:SF6">
    <property type="entry name" value="UNDECAPRENYL PHOSPHATE TRANSPORTER A"/>
    <property type="match status" value="1"/>
</dbReference>
<dbReference type="InterPro" id="IPR032816">
    <property type="entry name" value="VTT_dom"/>
</dbReference>
<comment type="subcellular location">
    <subcellularLocation>
        <location evidence="1">Cell membrane</location>
        <topology evidence="1">Multi-pass membrane protein</topology>
    </subcellularLocation>
</comment>
<dbReference type="PANTHER" id="PTHR42709">
    <property type="entry name" value="ALKALINE PHOSPHATASE LIKE PROTEIN"/>
    <property type="match status" value="1"/>
</dbReference>
<evidence type="ECO:0000256" key="3">
    <source>
        <dbReference type="ARBA" id="ARBA00022692"/>
    </source>
</evidence>
<organism evidence="8 9">
    <name type="scientific">Candidatus Nomurabacteria bacterium CG2_30_43_9</name>
    <dbReference type="NCBI Taxonomy" id="1805283"/>
    <lineage>
        <taxon>Bacteria</taxon>
        <taxon>Candidatus Nomuraibacteriota</taxon>
    </lineage>
</organism>
<dbReference type="EMBL" id="MNYX01000076">
    <property type="protein sequence ID" value="OIP64457.1"/>
    <property type="molecule type" value="Genomic_DNA"/>
</dbReference>
<proteinExistence type="predicted"/>
<evidence type="ECO:0000256" key="2">
    <source>
        <dbReference type="ARBA" id="ARBA00022475"/>
    </source>
</evidence>
<dbReference type="Pfam" id="PF09335">
    <property type="entry name" value="VTT_dom"/>
    <property type="match status" value="1"/>
</dbReference>
<reference evidence="8 9" key="1">
    <citation type="journal article" date="2016" name="Environ. Microbiol.">
        <title>Genomic resolution of a cold subsurface aquifer community provides metabolic insights for novel microbes adapted to high CO concentrations.</title>
        <authorList>
            <person name="Probst A.J."/>
            <person name="Castelle C.J."/>
            <person name="Singh A."/>
            <person name="Brown C.T."/>
            <person name="Anantharaman K."/>
            <person name="Sharon I."/>
            <person name="Hug L.A."/>
            <person name="Burstein D."/>
            <person name="Emerson J.B."/>
            <person name="Thomas B.C."/>
            <person name="Banfield J.F."/>
        </authorList>
    </citation>
    <scope>NUCLEOTIDE SEQUENCE [LARGE SCALE GENOMIC DNA]</scope>
    <source>
        <strain evidence="8">CG2_30_43_9</strain>
    </source>
</reference>
<feature type="transmembrane region" description="Helical" evidence="6">
    <location>
        <begin position="53"/>
        <end position="71"/>
    </location>
</feature>
<evidence type="ECO:0000256" key="5">
    <source>
        <dbReference type="ARBA" id="ARBA00023136"/>
    </source>
</evidence>
<evidence type="ECO:0000313" key="9">
    <source>
        <dbReference type="Proteomes" id="UP000182059"/>
    </source>
</evidence>
<keyword evidence="2" id="KW-1003">Cell membrane</keyword>
<evidence type="ECO:0000313" key="8">
    <source>
        <dbReference type="EMBL" id="OIP64457.1"/>
    </source>
</evidence>
<evidence type="ECO:0000256" key="6">
    <source>
        <dbReference type="SAM" id="Phobius"/>
    </source>
</evidence>
<dbReference type="GO" id="GO:0005886">
    <property type="term" value="C:plasma membrane"/>
    <property type="evidence" value="ECO:0007669"/>
    <property type="project" value="UniProtKB-SubCell"/>
</dbReference>
<keyword evidence="3 6" id="KW-0812">Transmembrane</keyword>
<dbReference type="InterPro" id="IPR051311">
    <property type="entry name" value="DedA_domain"/>
</dbReference>
<protein>
    <recommendedName>
        <fullName evidence="7">VTT domain-containing protein</fullName>
    </recommendedName>
</protein>
<sequence length="208" mass="23944">MLEQSVDFFVLFVNDHRFWGYAILFVAMVLEGEVFLIVAGMLVSLEAFDGKDVLLVALVGVVSGNVMWYNLGAKLNDARLTKGILRRAEKIMIFFLPEFRANPFKSIFFSKFIYGANRATVIMSGVLHIPFKLFFKAEFLASIVWVALYFEIGYFFGYAAVNTTHKVGQLALMALLFMIAFILIQKFITHQYERHERKKLEKNNNTQR</sequence>
<gene>
    <name evidence="8" type="ORF">AUK15_03245</name>
</gene>
<feature type="transmembrane region" description="Helical" evidence="6">
    <location>
        <begin position="167"/>
        <end position="188"/>
    </location>
</feature>
<dbReference type="Proteomes" id="UP000182059">
    <property type="component" value="Unassembled WGS sequence"/>
</dbReference>
<feature type="domain" description="VTT" evidence="7">
    <location>
        <begin position="32"/>
        <end position="154"/>
    </location>
</feature>
<feature type="transmembrane region" description="Helical" evidence="6">
    <location>
        <begin position="18"/>
        <end position="41"/>
    </location>
</feature>
<feature type="transmembrane region" description="Helical" evidence="6">
    <location>
        <begin position="139"/>
        <end position="161"/>
    </location>
</feature>
<evidence type="ECO:0000259" key="7">
    <source>
        <dbReference type="Pfam" id="PF09335"/>
    </source>
</evidence>